<evidence type="ECO:0000313" key="10">
    <source>
        <dbReference type="Proteomes" id="UP000253529"/>
    </source>
</evidence>
<dbReference type="InterPro" id="IPR035642">
    <property type="entry name" value="MraZ_N"/>
</dbReference>
<dbReference type="Pfam" id="PF02381">
    <property type="entry name" value="MraZ"/>
    <property type="match status" value="1"/>
</dbReference>
<evidence type="ECO:0000259" key="8">
    <source>
        <dbReference type="PROSITE" id="PS51740"/>
    </source>
</evidence>
<gene>
    <name evidence="7" type="primary">mraZ</name>
    <name evidence="9" type="ORF">DFR50_10423</name>
</gene>
<keyword evidence="2 7" id="KW-0963">Cytoplasm</keyword>
<dbReference type="RefSeq" id="WP_113887993.1">
    <property type="nucleotide sequence ID" value="NZ_QNRK01000004.1"/>
</dbReference>
<dbReference type="CDD" id="cd16321">
    <property type="entry name" value="MraZ_C"/>
    <property type="match status" value="1"/>
</dbReference>
<dbReference type="CDD" id="cd16320">
    <property type="entry name" value="MraZ_N"/>
    <property type="match status" value="1"/>
</dbReference>
<comment type="caution">
    <text evidence="9">The sequence shown here is derived from an EMBL/GenBank/DDBJ whole genome shotgun (WGS) entry which is preliminary data.</text>
</comment>
<evidence type="ECO:0000256" key="7">
    <source>
        <dbReference type="HAMAP-Rule" id="MF_01008"/>
    </source>
</evidence>
<dbReference type="PANTHER" id="PTHR34701">
    <property type="entry name" value="TRANSCRIPTIONAL REGULATOR MRAZ"/>
    <property type="match status" value="1"/>
</dbReference>
<dbReference type="InterPro" id="IPR003444">
    <property type="entry name" value="MraZ"/>
</dbReference>
<evidence type="ECO:0000256" key="3">
    <source>
        <dbReference type="ARBA" id="ARBA00022737"/>
    </source>
</evidence>
<dbReference type="Gene3D" id="3.40.1550.20">
    <property type="entry name" value="Transcriptional regulator MraZ domain"/>
    <property type="match status" value="1"/>
</dbReference>
<keyword evidence="6 7" id="KW-0804">Transcription</keyword>
<sequence length="151" mass="16379">MDRFLSHFTHRFDAKGRISIPAPFRQALGRDGFEGVYAYPSLDAPALDCGGNALLAEIDALLASMPPFSPGRDAFATALLGTSEILRMDSEGRVMLDDRIKAALGLAGEAVFVGQGHKFQIWEPSRFAAHLEMARERVRMMRAGQGDGIAA</sequence>
<name>A0A366FRG4_9HYPH</name>
<dbReference type="SUPFAM" id="SSF89447">
    <property type="entry name" value="AbrB/MazE/MraZ-like"/>
    <property type="match status" value="1"/>
</dbReference>
<keyword evidence="10" id="KW-1185">Reference proteome</keyword>
<evidence type="ECO:0000256" key="1">
    <source>
        <dbReference type="ARBA" id="ARBA00013860"/>
    </source>
</evidence>
<feature type="domain" description="SpoVT-AbrB" evidence="8">
    <location>
        <begin position="7"/>
        <end position="53"/>
    </location>
</feature>
<evidence type="ECO:0000313" key="9">
    <source>
        <dbReference type="EMBL" id="RBP16746.1"/>
    </source>
</evidence>
<dbReference type="InterPro" id="IPR038619">
    <property type="entry name" value="MraZ_sf"/>
</dbReference>
<organism evidence="9 10">
    <name type="scientific">Roseiarcus fermentans</name>
    <dbReference type="NCBI Taxonomy" id="1473586"/>
    <lineage>
        <taxon>Bacteria</taxon>
        <taxon>Pseudomonadati</taxon>
        <taxon>Pseudomonadota</taxon>
        <taxon>Alphaproteobacteria</taxon>
        <taxon>Hyphomicrobiales</taxon>
        <taxon>Roseiarcaceae</taxon>
        <taxon>Roseiarcus</taxon>
    </lineage>
</organism>
<comment type="subcellular location">
    <subcellularLocation>
        <location evidence="7">Cytoplasm</location>
        <location evidence="7">Nucleoid</location>
    </subcellularLocation>
</comment>
<proteinExistence type="inferred from homology"/>
<accession>A0A366FRG4</accession>
<evidence type="ECO:0000256" key="4">
    <source>
        <dbReference type="ARBA" id="ARBA00023015"/>
    </source>
</evidence>
<comment type="similarity">
    <text evidence="7">Belongs to the MraZ family.</text>
</comment>
<dbReference type="InterPro" id="IPR037914">
    <property type="entry name" value="SpoVT-AbrB_sf"/>
</dbReference>
<keyword evidence="3" id="KW-0677">Repeat</keyword>
<dbReference type="GO" id="GO:0009295">
    <property type="term" value="C:nucleoid"/>
    <property type="evidence" value="ECO:0007669"/>
    <property type="project" value="UniProtKB-SubCell"/>
</dbReference>
<dbReference type="GO" id="GO:0005737">
    <property type="term" value="C:cytoplasm"/>
    <property type="evidence" value="ECO:0007669"/>
    <property type="project" value="UniProtKB-UniRule"/>
</dbReference>
<dbReference type="AlphaFoldDB" id="A0A366FRG4"/>
<dbReference type="HAMAP" id="MF_01008">
    <property type="entry name" value="MraZ"/>
    <property type="match status" value="1"/>
</dbReference>
<dbReference type="GO" id="GO:0000976">
    <property type="term" value="F:transcription cis-regulatory region binding"/>
    <property type="evidence" value="ECO:0007669"/>
    <property type="project" value="TreeGrafter"/>
</dbReference>
<dbReference type="PROSITE" id="PS51740">
    <property type="entry name" value="SPOVT_ABRB"/>
    <property type="match status" value="2"/>
</dbReference>
<keyword evidence="4 7" id="KW-0805">Transcription regulation</keyword>
<dbReference type="GO" id="GO:2000143">
    <property type="term" value="P:negative regulation of DNA-templated transcription initiation"/>
    <property type="evidence" value="ECO:0007669"/>
    <property type="project" value="TreeGrafter"/>
</dbReference>
<feature type="domain" description="SpoVT-AbrB" evidence="8">
    <location>
        <begin position="83"/>
        <end position="126"/>
    </location>
</feature>
<protein>
    <recommendedName>
        <fullName evidence="1 7">Transcriptional regulator MraZ</fullName>
    </recommendedName>
</protein>
<dbReference type="InterPro" id="IPR020603">
    <property type="entry name" value="MraZ_dom"/>
</dbReference>
<dbReference type="PANTHER" id="PTHR34701:SF1">
    <property type="entry name" value="TRANSCRIPTIONAL REGULATOR MRAZ"/>
    <property type="match status" value="1"/>
</dbReference>
<reference evidence="9 10" key="1">
    <citation type="submission" date="2018-06" db="EMBL/GenBank/DDBJ databases">
        <title>Genomic Encyclopedia of Type Strains, Phase IV (KMG-IV): sequencing the most valuable type-strain genomes for metagenomic binning, comparative biology and taxonomic classification.</title>
        <authorList>
            <person name="Goeker M."/>
        </authorList>
    </citation>
    <scope>NUCLEOTIDE SEQUENCE [LARGE SCALE GENOMIC DNA]</scope>
    <source>
        <strain evidence="9 10">DSM 24875</strain>
    </source>
</reference>
<dbReference type="Proteomes" id="UP000253529">
    <property type="component" value="Unassembled WGS sequence"/>
</dbReference>
<evidence type="ECO:0000256" key="2">
    <source>
        <dbReference type="ARBA" id="ARBA00022490"/>
    </source>
</evidence>
<comment type="subunit">
    <text evidence="7">Forms oligomers.</text>
</comment>
<dbReference type="EMBL" id="QNRK01000004">
    <property type="protein sequence ID" value="RBP16746.1"/>
    <property type="molecule type" value="Genomic_DNA"/>
</dbReference>
<keyword evidence="5 7" id="KW-0238">DNA-binding</keyword>
<dbReference type="InterPro" id="IPR007159">
    <property type="entry name" value="SpoVT-AbrB_dom"/>
</dbReference>
<dbReference type="GO" id="GO:0003700">
    <property type="term" value="F:DNA-binding transcription factor activity"/>
    <property type="evidence" value="ECO:0007669"/>
    <property type="project" value="UniProtKB-UniRule"/>
</dbReference>
<dbReference type="OrthoDB" id="9807753at2"/>
<evidence type="ECO:0000256" key="5">
    <source>
        <dbReference type="ARBA" id="ARBA00023125"/>
    </source>
</evidence>
<dbReference type="InterPro" id="IPR035644">
    <property type="entry name" value="MraZ_C"/>
</dbReference>
<evidence type="ECO:0000256" key="6">
    <source>
        <dbReference type="ARBA" id="ARBA00023163"/>
    </source>
</evidence>